<feature type="compositionally biased region" description="Basic and acidic residues" evidence="1">
    <location>
        <begin position="13"/>
        <end position="51"/>
    </location>
</feature>
<keyword evidence="3" id="KW-1185">Reference proteome</keyword>
<accession>A0ABY7EID1</accession>
<sequence length="319" mass="36829">MNDEGKQKKRKSDRVMNDEAKQKERKSDGVINDEAKQKKRKSDGEMNDESKQKKRKSDRVMNDEAKQKKRKSDGEMNDEGKQKKRKSDRVMNDEAKQKKRKSDKVMTALSVSDCCTISQLRKFDMGKEFDLIPPSTEKTFANTGKTVDKMSLSLMMDDISLQKFQMYPATILGDGNCLPRCASVLAYGHEEKHQEMREIIVCELLKNSDKYLDNQYISKGMDPHGYPDVAKTFSSYSELYKGNPLNKQSIRKLFELEVLSICKNRTYMGLWQLASLANIFACPVVSVYPKYGGHNVRKDMNRVFFPLQDNYDKNPVFIM</sequence>
<feature type="compositionally biased region" description="Basic and acidic residues" evidence="1">
    <location>
        <begin position="58"/>
        <end position="81"/>
    </location>
</feature>
<evidence type="ECO:0000313" key="2">
    <source>
        <dbReference type="EMBL" id="WAR09748.1"/>
    </source>
</evidence>
<feature type="region of interest" description="Disordered" evidence="1">
    <location>
        <begin position="1"/>
        <end position="103"/>
    </location>
</feature>
<dbReference type="InterPro" id="IPR047273">
    <property type="entry name" value="VRTN_OTU_dom"/>
</dbReference>
<evidence type="ECO:0000313" key="3">
    <source>
        <dbReference type="Proteomes" id="UP001164746"/>
    </source>
</evidence>
<dbReference type="Gene3D" id="3.90.70.80">
    <property type="match status" value="1"/>
</dbReference>
<proteinExistence type="predicted"/>
<dbReference type="CDD" id="cd22791">
    <property type="entry name" value="OTU_VRTN"/>
    <property type="match status" value="1"/>
</dbReference>
<name>A0ABY7EID1_MYAAR</name>
<dbReference type="EMBL" id="CP111018">
    <property type="protein sequence ID" value="WAR09748.1"/>
    <property type="molecule type" value="Genomic_DNA"/>
</dbReference>
<organism evidence="2 3">
    <name type="scientific">Mya arenaria</name>
    <name type="common">Soft-shell clam</name>
    <dbReference type="NCBI Taxonomy" id="6604"/>
    <lineage>
        <taxon>Eukaryota</taxon>
        <taxon>Metazoa</taxon>
        <taxon>Spiralia</taxon>
        <taxon>Lophotrochozoa</taxon>
        <taxon>Mollusca</taxon>
        <taxon>Bivalvia</taxon>
        <taxon>Autobranchia</taxon>
        <taxon>Heteroconchia</taxon>
        <taxon>Euheterodonta</taxon>
        <taxon>Imparidentia</taxon>
        <taxon>Neoheterodontei</taxon>
        <taxon>Myida</taxon>
        <taxon>Myoidea</taxon>
        <taxon>Myidae</taxon>
        <taxon>Mya</taxon>
    </lineage>
</organism>
<reference evidence="2" key="1">
    <citation type="submission" date="2022-11" db="EMBL/GenBank/DDBJ databases">
        <title>Centuries of genome instability and evolution in soft-shell clam transmissible cancer (bioRxiv).</title>
        <authorList>
            <person name="Hart S.F.M."/>
            <person name="Yonemitsu M.A."/>
            <person name="Giersch R.M."/>
            <person name="Beal B.F."/>
            <person name="Arriagada G."/>
            <person name="Davis B.W."/>
            <person name="Ostrander E.A."/>
            <person name="Goff S.P."/>
            <person name="Metzger M.J."/>
        </authorList>
    </citation>
    <scope>NUCLEOTIDE SEQUENCE</scope>
    <source>
        <strain evidence="2">MELC-2E11</strain>
        <tissue evidence="2">Siphon/mantle</tissue>
    </source>
</reference>
<dbReference type="Proteomes" id="UP001164746">
    <property type="component" value="Chromosome 7"/>
</dbReference>
<evidence type="ECO:0000256" key="1">
    <source>
        <dbReference type="SAM" id="MobiDB-lite"/>
    </source>
</evidence>
<gene>
    <name evidence="2" type="ORF">MAR_034824</name>
</gene>
<protein>
    <submittedName>
        <fullName evidence="2">VRTN-like protein</fullName>
    </submittedName>
</protein>